<proteinExistence type="predicted"/>
<sequence>MKTRFTLLVAMIMISGSSVMAQGLLGKIVSGAAKVSETANGANGAATSVGGALGTAEQAVGAVNQLKGLFGGKKKKEAEAAAAAIATAAANAIAAVPVLPAGMKITTVTVTGIDYATLKKFNESIQACGSVTETKMKFNSTSSTIDVTHKESTDNLLKLMSETSKDIFTDKNIEGIEDGKIALKLK</sequence>
<gene>
    <name evidence="2" type="ORF">ACFSYC_13070</name>
</gene>
<feature type="signal peptide" evidence="1">
    <location>
        <begin position="1"/>
        <end position="21"/>
    </location>
</feature>
<organism evidence="2 3">
    <name type="scientific">Mucilaginibacter antarcticus</name>
    <dbReference type="NCBI Taxonomy" id="1855725"/>
    <lineage>
        <taxon>Bacteria</taxon>
        <taxon>Pseudomonadati</taxon>
        <taxon>Bacteroidota</taxon>
        <taxon>Sphingobacteriia</taxon>
        <taxon>Sphingobacteriales</taxon>
        <taxon>Sphingobacteriaceae</taxon>
        <taxon>Mucilaginibacter</taxon>
    </lineage>
</organism>
<dbReference type="RefSeq" id="WP_377128283.1">
    <property type="nucleotide sequence ID" value="NZ_JBHUON010000015.1"/>
</dbReference>
<dbReference type="Proteomes" id="UP001597601">
    <property type="component" value="Unassembled WGS sequence"/>
</dbReference>
<accession>A0ABW5XQA6</accession>
<comment type="caution">
    <text evidence="2">The sequence shown here is derived from an EMBL/GenBank/DDBJ whole genome shotgun (WGS) entry which is preliminary data.</text>
</comment>
<keyword evidence="1" id="KW-0732">Signal</keyword>
<name>A0ABW5XQA6_9SPHI</name>
<dbReference type="EMBL" id="JBHUON010000015">
    <property type="protein sequence ID" value="MFD2865625.1"/>
    <property type="molecule type" value="Genomic_DNA"/>
</dbReference>
<evidence type="ECO:0000313" key="2">
    <source>
        <dbReference type="EMBL" id="MFD2865625.1"/>
    </source>
</evidence>
<keyword evidence="3" id="KW-1185">Reference proteome</keyword>
<reference evidence="3" key="1">
    <citation type="journal article" date="2019" name="Int. J. Syst. Evol. Microbiol.">
        <title>The Global Catalogue of Microorganisms (GCM) 10K type strain sequencing project: providing services to taxonomists for standard genome sequencing and annotation.</title>
        <authorList>
            <consortium name="The Broad Institute Genomics Platform"/>
            <consortium name="The Broad Institute Genome Sequencing Center for Infectious Disease"/>
            <person name="Wu L."/>
            <person name="Ma J."/>
        </authorList>
    </citation>
    <scope>NUCLEOTIDE SEQUENCE [LARGE SCALE GENOMIC DNA]</scope>
    <source>
        <strain evidence="3">KCTC 52232</strain>
    </source>
</reference>
<evidence type="ECO:0000256" key="1">
    <source>
        <dbReference type="SAM" id="SignalP"/>
    </source>
</evidence>
<feature type="chain" id="PRO_5045930537" evidence="1">
    <location>
        <begin position="22"/>
        <end position="186"/>
    </location>
</feature>
<protein>
    <submittedName>
        <fullName evidence="2">Uncharacterized protein</fullName>
    </submittedName>
</protein>
<evidence type="ECO:0000313" key="3">
    <source>
        <dbReference type="Proteomes" id="UP001597601"/>
    </source>
</evidence>